<feature type="compositionally biased region" description="Basic residues" evidence="1">
    <location>
        <begin position="53"/>
        <end position="69"/>
    </location>
</feature>
<comment type="caution">
    <text evidence="3">The sequence shown here is derived from an EMBL/GenBank/DDBJ whole genome shotgun (WGS) entry which is preliminary data.</text>
</comment>
<evidence type="ECO:0000313" key="3">
    <source>
        <dbReference type="EMBL" id="KAK6126294.1"/>
    </source>
</evidence>
<accession>A0ABR0UUC1</accession>
<evidence type="ECO:0000256" key="1">
    <source>
        <dbReference type="SAM" id="MobiDB-lite"/>
    </source>
</evidence>
<protein>
    <recommendedName>
        <fullName evidence="2">Late embryogenesis abundant protein ECP63-like domain-containing protein</fullName>
    </recommendedName>
</protein>
<gene>
    <name evidence="3" type="ORF">DH2020_039939</name>
</gene>
<feature type="region of interest" description="Disordered" evidence="1">
    <location>
        <begin position="140"/>
        <end position="316"/>
    </location>
</feature>
<feature type="domain" description="Late embryogenesis abundant protein ECP63-like" evidence="2">
    <location>
        <begin position="113"/>
        <end position="156"/>
    </location>
</feature>
<feature type="compositionally biased region" description="Basic and acidic residues" evidence="1">
    <location>
        <begin position="1"/>
        <end position="14"/>
    </location>
</feature>
<evidence type="ECO:0000313" key="4">
    <source>
        <dbReference type="Proteomes" id="UP001318860"/>
    </source>
</evidence>
<dbReference type="Pfam" id="PF02987">
    <property type="entry name" value="LEA_4"/>
    <property type="match status" value="2"/>
</dbReference>
<organism evidence="3 4">
    <name type="scientific">Rehmannia glutinosa</name>
    <name type="common">Chinese foxglove</name>
    <dbReference type="NCBI Taxonomy" id="99300"/>
    <lineage>
        <taxon>Eukaryota</taxon>
        <taxon>Viridiplantae</taxon>
        <taxon>Streptophyta</taxon>
        <taxon>Embryophyta</taxon>
        <taxon>Tracheophyta</taxon>
        <taxon>Spermatophyta</taxon>
        <taxon>Magnoliopsida</taxon>
        <taxon>eudicotyledons</taxon>
        <taxon>Gunneridae</taxon>
        <taxon>Pentapetalae</taxon>
        <taxon>asterids</taxon>
        <taxon>lamiids</taxon>
        <taxon>Lamiales</taxon>
        <taxon>Orobanchaceae</taxon>
        <taxon>Rehmannieae</taxon>
        <taxon>Rehmannia</taxon>
    </lineage>
</organism>
<feature type="compositionally biased region" description="Basic and acidic residues" evidence="1">
    <location>
        <begin position="25"/>
        <end position="44"/>
    </location>
</feature>
<dbReference type="PANTHER" id="PTHR47877">
    <property type="entry name" value="LATE EMBRYOGENESIS ABUNDANT DOMAIN-CONTAINING PROTEIN / LEA DOMAIN-CONTAINING PROTEIN"/>
    <property type="match status" value="1"/>
</dbReference>
<evidence type="ECO:0000259" key="2">
    <source>
        <dbReference type="Pfam" id="PF02987"/>
    </source>
</evidence>
<feature type="domain" description="Late embryogenesis abundant protein ECP63-like" evidence="2">
    <location>
        <begin position="78"/>
        <end position="112"/>
    </location>
</feature>
<dbReference type="Proteomes" id="UP001318860">
    <property type="component" value="Unassembled WGS sequence"/>
</dbReference>
<dbReference type="EMBL" id="JABTTQ020002054">
    <property type="protein sequence ID" value="KAK6126294.1"/>
    <property type="molecule type" value="Genomic_DNA"/>
</dbReference>
<feature type="compositionally biased region" description="Basic and acidic residues" evidence="1">
    <location>
        <begin position="88"/>
        <end position="101"/>
    </location>
</feature>
<proteinExistence type="predicted"/>
<dbReference type="Gene3D" id="6.10.140.1430">
    <property type="match status" value="2"/>
</dbReference>
<feature type="region of interest" description="Disordered" evidence="1">
    <location>
        <begin position="1"/>
        <end position="101"/>
    </location>
</feature>
<feature type="compositionally biased region" description="Gly residues" evidence="1">
    <location>
        <begin position="269"/>
        <end position="278"/>
    </location>
</feature>
<feature type="compositionally biased region" description="Basic and acidic residues" evidence="1">
    <location>
        <begin position="283"/>
        <end position="299"/>
    </location>
</feature>
<feature type="compositionally biased region" description="Basic and acidic residues" evidence="1">
    <location>
        <begin position="140"/>
        <end position="183"/>
    </location>
</feature>
<feature type="compositionally biased region" description="Basic and acidic residues" evidence="1">
    <location>
        <begin position="201"/>
        <end position="264"/>
    </location>
</feature>
<reference evidence="3 4" key="1">
    <citation type="journal article" date="2021" name="Comput. Struct. Biotechnol. J.">
        <title>De novo genome assembly of the potent medicinal plant Rehmannia glutinosa using nanopore technology.</title>
        <authorList>
            <person name="Ma L."/>
            <person name="Dong C."/>
            <person name="Song C."/>
            <person name="Wang X."/>
            <person name="Zheng X."/>
            <person name="Niu Y."/>
            <person name="Chen S."/>
            <person name="Feng W."/>
        </authorList>
    </citation>
    <scope>NUCLEOTIDE SEQUENCE [LARGE SCALE GENOMIC DNA]</scope>
    <source>
        <strain evidence="3">DH-2019</strain>
    </source>
</reference>
<name>A0ABR0UUC1_REHGL</name>
<sequence length="376" mass="41136">MASRQTAKEERAEAAARTAAEELSDVNRERREREIEVKVEKQPEYFHQTVGGMKKKHRPVQGMRRRRPERQKTPPPRMAKDTTAGKLGEYKDYTAEKAKETKDTTVGKVGEYKDYAAEKAKETKDATMQKAGEYKDYAADKAKQAKDTTMEKATEAKDTTMDKAKQAKDTTVEKAAEAKDTTMEKAGLGGRRGSESYGLLDGEKEETKQHAIETGEAAKEKTGETMGAAKEKYDETKEEARRKMEEMKIEGEAKRSEAESERGSETAASGGGGGGIFGALGAIKDKLTPHPAEKREEQGSRVSYGAAGEPKTGHRLAVDEEGTPVVMAVDVEETPGGAAAAALKYSDQVTGQAFNDVGRMDEEVVTRVRLDRPGKM</sequence>
<keyword evidence="4" id="KW-1185">Reference proteome</keyword>
<dbReference type="InterPro" id="IPR004238">
    <property type="entry name" value="ECP63-like_dom"/>
</dbReference>
<dbReference type="PANTHER" id="PTHR47877:SF4">
    <property type="entry name" value="LATE EMBRYOGENESIS ABUNDANT PROTEIN ECP63"/>
    <property type="match status" value="1"/>
</dbReference>